<name>A0AAJ7SN79_PETMA</name>
<evidence type="ECO:0000256" key="7">
    <source>
        <dbReference type="ARBA" id="ARBA00023303"/>
    </source>
</evidence>
<comment type="subcellular location">
    <subcellularLocation>
        <location evidence="1">Membrane</location>
        <topology evidence="1">Multi-pass membrane protein</topology>
    </subcellularLocation>
</comment>
<keyword evidence="6 8" id="KW-0472">Membrane</keyword>
<evidence type="ECO:0000256" key="1">
    <source>
        <dbReference type="ARBA" id="ARBA00004141"/>
    </source>
</evidence>
<feature type="transmembrane region" description="Helical" evidence="8">
    <location>
        <begin position="916"/>
        <end position="941"/>
    </location>
</feature>
<feature type="domain" description="TRPM SLOG" evidence="10">
    <location>
        <begin position="1"/>
        <end position="212"/>
    </location>
</feature>
<dbReference type="RefSeq" id="XP_032802452.1">
    <property type="nucleotide sequence ID" value="XM_032946561.1"/>
</dbReference>
<dbReference type="Pfam" id="PF25508">
    <property type="entry name" value="TRPM2"/>
    <property type="match status" value="1"/>
</dbReference>
<sequence length="1115" mass="126321">MMEHWHLDVPNLLISVTGGAKNFHLKPQLRTIFRHGLNKTARSTGAWIITGGSYAGVMKYVGESVRDFALASGSKEGKIVAIGIATWGIIHNKEHLIDAQGKFPAEYPMDEAGQGRLSCLDNNHSHFILVDNGTHGQYGVEIVLRARLEQYISTQHTGSGGVGSVQIPIVCLVLEGGVGTLDTMFNAMNNNTPCVVMEGSGRVADVIASVAALPPASITLAVIREQLHNFLGKEAESFSEARIAELTSKIQDIVNMSHLLTVFDDKEGGPGIDVAILKALLKASRGEANKAQESCDHQLRLALAWNRVDIATSEIFTDDRKWQTGDLEQVMDAALLENRPEFISLFVEHGLILREYLTWARLESLYNGAPASSLLHILLRRISEGEKSPADPHRRWISTLPMAPKRMNHFSLYHISLLIRELLGDSTSMLYGNKMSRFSKLSPSSKNTGSTKGGTSLEFKGQTYNEGQLYCPDPERDLFIWAVLLNRRELANFFWSQGKDCMAAALMASKLLKAMVQEEDDSDRTSDMLAQADNYEQLAIGLLDECYKDDELRAQKLLIRQLHSWGGATCLSMAYHANNKSFFSHSGVQALLTQIWWGGMSVDLKTWRVILCIIFPLLIYTRIITFSEEQEMQKIRISQVSSAWSRAQPISDEETGKHNLSLPTASIKNVVSKRSPTITVFQRWRNFWTAPITVFWANVVSYFIFLWLFAYVIIMDFQYTPDWPEYVLYAWVLSLILEELRQVFTDPEKAGQWKAAVRYIKDIWNRIDILALLLFTIGVICRLIPNSINESTFQAGRSVLCVDYMVFCLRLMHIFTVNKTLGPKIIIVKRMVKDIFFFLFLLGVWVVAYGVATQGILILNEQRLDWIFRGVVYQPYLLIFGQFPTRVDSTTFDTTSCTNNGINTSQPRCPVLGVDWLTILLTCLYLLFANILLLNLLIAMFNYTFQLVQDNTDTIWKFQRYELVNEYHSRPSLAPPLIVFSHLYLFVRRFILKKPQHKHEDFKKGFSESEEREFLAWESIMRESYVASQLTEKSQRLEERIKSTAEKMDSVMQFLDVSGEGRTAALEVRLHQIEEKLGITVDALDWITKALCDKGIGIKETRPALTSPTVKGQKK</sequence>
<feature type="transmembrane region" description="Helical" evidence="8">
    <location>
        <begin position="607"/>
        <end position="626"/>
    </location>
</feature>
<keyword evidence="3 8" id="KW-0812">Transmembrane</keyword>
<feature type="domain" description="Ion transport" evidence="9">
    <location>
        <begin position="699"/>
        <end position="952"/>
    </location>
</feature>
<dbReference type="InterPro" id="IPR050927">
    <property type="entry name" value="TRPM"/>
</dbReference>
<evidence type="ECO:0000256" key="3">
    <source>
        <dbReference type="ARBA" id="ARBA00022692"/>
    </source>
</evidence>
<feature type="transmembrane region" description="Helical" evidence="8">
    <location>
        <begin position="835"/>
        <end position="859"/>
    </location>
</feature>
<evidence type="ECO:0000256" key="5">
    <source>
        <dbReference type="ARBA" id="ARBA00023065"/>
    </source>
</evidence>
<proteinExistence type="predicted"/>
<evidence type="ECO:0000259" key="9">
    <source>
        <dbReference type="Pfam" id="PF00520"/>
    </source>
</evidence>
<dbReference type="GO" id="GO:0099604">
    <property type="term" value="F:ligand-gated calcium channel activity"/>
    <property type="evidence" value="ECO:0007669"/>
    <property type="project" value="TreeGrafter"/>
</dbReference>
<dbReference type="Pfam" id="PF18139">
    <property type="entry name" value="LSDAT_euk"/>
    <property type="match status" value="1"/>
</dbReference>
<reference evidence="13" key="1">
    <citation type="submission" date="2025-08" db="UniProtKB">
        <authorList>
            <consortium name="RefSeq"/>
        </authorList>
    </citation>
    <scope>IDENTIFICATION</scope>
    <source>
        <tissue evidence="13">Sperm</tissue>
    </source>
</reference>
<dbReference type="InterPro" id="IPR005821">
    <property type="entry name" value="Ion_trans_dom"/>
</dbReference>
<evidence type="ECO:0000256" key="8">
    <source>
        <dbReference type="SAM" id="Phobius"/>
    </source>
</evidence>
<dbReference type="InterPro" id="IPR057366">
    <property type="entry name" value="TRPM-like"/>
</dbReference>
<feature type="domain" description="TRPM-like" evidence="11">
    <location>
        <begin position="314"/>
        <end position="585"/>
    </location>
</feature>
<evidence type="ECO:0000256" key="6">
    <source>
        <dbReference type="ARBA" id="ARBA00023136"/>
    </source>
</evidence>
<protein>
    <submittedName>
        <fullName evidence="13">Transient receptor potential cation channel subfamily M member 2 isoform X2</fullName>
    </submittedName>
</protein>
<keyword evidence="13" id="KW-0675">Receptor</keyword>
<feature type="transmembrane region" description="Helical" evidence="8">
    <location>
        <begin position="763"/>
        <end position="784"/>
    </location>
</feature>
<gene>
    <name evidence="13" type="primary">TRPM2</name>
</gene>
<dbReference type="GO" id="GO:0005886">
    <property type="term" value="C:plasma membrane"/>
    <property type="evidence" value="ECO:0007669"/>
    <property type="project" value="TreeGrafter"/>
</dbReference>
<keyword evidence="2" id="KW-0813">Transport</keyword>
<dbReference type="InterPro" id="IPR041491">
    <property type="entry name" value="TRPM_SLOG"/>
</dbReference>
<evidence type="ECO:0000313" key="13">
    <source>
        <dbReference type="RefSeq" id="XP_032802452.1"/>
    </source>
</evidence>
<accession>A0AAJ7SN79</accession>
<dbReference type="Gene3D" id="3.40.50.450">
    <property type="match status" value="1"/>
</dbReference>
<evidence type="ECO:0000259" key="11">
    <source>
        <dbReference type="Pfam" id="PF25508"/>
    </source>
</evidence>
<dbReference type="PANTHER" id="PTHR13800">
    <property type="entry name" value="TRANSIENT RECEPTOR POTENTIAL CATION CHANNEL, SUBFAMILY M, MEMBER 6"/>
    <property type="match status" value="1"/>
</dbReference>
<organism evidence="12 13">
    <name type="scientific">Petromyzon marinus</name>
    <name type="common">Sea lamprey</name>
    <dbReference type="NCBI Taxonomy" id="7757"/>
    <lineage>
        <taxon>Eukaryota</taxon>
        <taxon>Metazoa</taxon>
        <taxon>Chordata</taxon>
        <taxon>Craniata</taxon>
        <taxon>Vertebrata</taxon>
        <taxon>Cyclostomata</taxon>
        <taxon>Hyperoartia</taxon>
        <taxon>Petromyzontiformes</taxon>
        <taxon>Petromyzontidae</taxon>
        <taxon>Petromyzon</taxon>
    </lineage>
</organism>
<dbReference type="PANTHER" id="PTHR13800:SF2">
    <property type="entry name" value="TRANSIENT RECEPTOR POTENTIAL CATION CHANNEL SUBFAMILY M MEMBER 2"/>
    <property type="match status" value="1"/>
</dbReference>
<dbReference type="CTD" id="7226"/>
<keyword evidence="4 8" id="KW-1133">Transmembrane helix</keyword>
<feature type="transmembrane region" description="Helical" evidence="8">
    <location>
        <begin position="692"/>
        <end position="714"/>
    </location>
</feature>
<keyword evidence="7" id="KW-0407">Ion channel</keyword>
<dbReference type="Proteomes" id="UP001318040">
    <property type="component" value="Chromosome 4"/>
</dbReference>
<evidence type="ECO:0000259" key="10">
    <source>
        <dbReference type="Pfam" id="PF18139"/>
    </source>
</evidence>
<evidence type="ECO:0000256" key="2">
    <source>
        <dbReference type="ARBA" id="ARBA00022448"/>
    </source>
</evidence>
<keyword evidence="5" id="KW-0406">Ion transport</keyword>
<dbReference type="Pfam" id="PF00520">
    <property type="entry name" value="Ion_trans"/>
    <property type="match status" value="1"/>
</dbReference>
<evidence type="ECO:0000313" key="12">
    <source>
        <dbReference type="Proteomes" id="UP001318040"/>
    </source>
</evidence>
<keyword evidence="12" id="KW-1185">Reference proteome</keyword>
<dbReference type="AlphaFoldDB" id="A0AAJ7SN79"/>
<evidence type="ECO:0000256" key="4">
    <source>
        <dbReference type="ARBA" id="ARBA00022989"/>
    </source>
</evidence>